<feature type="region of interest" description="Disordered" evidence="15">
    <location>
        <begin position="993"/>
        <end position="1033"/>
    </location>
</feature>
<dbReference type="Gene3D" id="3.40.50.410">
    <property type="entry name" value="von Willebrand factor, type A domain"/>
    <property type="match status" value="2"/>
</dbReference>
<dbReference type="SUPFAM" id="SSF57362">
    <property type="entry name" value="BPTI-like"/>
    <property type="match status" value="1"/>
</dbReference>
<dbReference type="SMART" id="SM00327">
    <property type="entry name" value="VWA"/>
    <property type="match status" value="2"/>
</dbReference>
<feature type="compositionally biased region" description="Basic and acidic residues" evidence="15">
    <location>
        <begin position="550"/>
        <end position="561"/>
    </location>
</feature>
<name>A0A9W8C2P3_TRIRA</name>
<dbReference type="InterPro" id="IPR020901">
    <property type="entry name" value="Prtase_inh_Kunz-CS"/>
</dbReference>
<feature type="signal peptide" evidence="16">
    <location>
        <begin position="1"/>
        <end position="20"/>
    </location>
</feature>
<feature type="compositionally biased region" description="Polar residues" evidence="15">
    <location>
        <begin position="1006"/>
        <end position="1032"/>
    </location>
</feature>
<keyword evidence="20" id="KW-1185">Reference proteome</keyword>
<evidence type="ECO:0000256" key="7">
    <source>
        <dbReference type="ARBA" id="ARBA00022869"/>
    </source>
</evidence>
<dbReference type="InterPro" id="IPR036880">
    <property type="entry name" value="Kunitz_BPTI_sf"/>
</dbReference>
<feature type="compositionally biased region" description="Gly residues" evidence="15">
    <location>
        <begin position="401"/>
        <end position="433"/>
    </location>
</feature>
<evidence type="ECO:0000313" key="19">
    <source>
        <dbReference type="EMBL" id="KAI7806411.1"/>
    </source>
</evidence>
<dbReference type="FunFam" id="3.40.50.410:FF:000003">
    <property type="entry name" value="Collagen type VI alpha 3 chain"/>
    <property type="match status" value="1"/>
</dbReference>
<keyword evidence="8" id="KW-0130">Cell adhesion</keyword>
<keyword evidence="7" id="KW-0084">Basement membrane</keyword>
<feature type="compositionally biased region" description="Basic and acidic residues" evidence="15">
    <location>
        <begin position="287"/>
        <end position="300"/>
    </location>
</feature>
<evidence type="ECO:0000256" key="2">
    <source>
        <dbReference type="ARBA" id="ARBA00022525"/>
    </source>
</evidence>
<dbReference type="Gene3D" id="4.10.410.10">
    <property type="entry name" value="Pancreatic trypsin inhibitor Kunitz domain"/>
    <property type="match status" value="1"/>
</dbReference>
<keyword evidence="9" id="KW-0722">Serine protease inhibitor</keyword>
<evidence type="ECO:0000256" key="6">
    <source>
        <dbReference type="ARBA" id="ARBA00022737"/>
    </source>
</evidence>
<feature type="chain" id="PRO_5040920643" description="Collagen alpha-1(XXVIII) chain" evidence="16">
    <location>
        <begin position="21"/>
        <end position="1099"/>
    </location>
</feature>
<evidence type="ECO:0000256" key="16">
    <source>
        <dbReference type="SAM" id="SignalP"/>
    </source>
</evidence>
<evidence type="ECO:0000256" key="9">
    <source>
        <dbReference type="ARBA" id="ARBA00022900"/>
    </source>
</evidence>
<dbReference type="InterPro" id="IPR002035">
    <property type="entry name" value="VWF_A"/>
</dbReference>
<dbReference type="PROSITE" id="PS50234">
    <property type="entry name" value="VWFA"/>
    <property type="match status" value="2"/>
</dbReference>
<dbReference type="AlphaFoldDB" id="A0A9W8C2P3"/>
<evidence type="ECO:0000259" key="18">
    <source>
        <dbReference type="PROSITE" id="PS50279"/>
    </source>
</evidence>
<evidence type="ECO:0000313" key="20">
    <source>
        <dbReference type="Proteomes" id="UP001059041"/>
    </source>
</evidence>
<comment type="subcellular location">
    <subcellularLocation>
        <location evidence="1">Secreted</location>
        <location evidence="1">Extracellular space</location>
        <location evidence="1">Extracellular matrix</location>
        <location evidence="1">Basement membrane</location>
    </subcellularLocation>
</comment>
<feature type="compositionally biased region" description="Gly residues" evidence="15">
    <location>
        <begin position="751"/>
        <end position="760"/>
    </location>
</feature>
<dbReference type="PROSITE" id="PS00280">
    <property type="entry name" value="BPTI_KUNITZ_1"/>
    <property type="match status" value="1"/>
</dbReference>
<gene>
    <name evidence="19" type="ORF">IRJ41_005531</name>
</gene>
<evidence type="ECO:0000256" key="3">
    <source>
        <dbReference type="ARBA" id="ARBA00022530"/>
    </source>
</evidence>
<evidence type="ECO:0000259" key="17">
    <source>
        <dbReference type="PROSITE" id="PS50234"/>
    </source>
</evidence>
<keyword evidence="2" id="KW-0964">Secreted</keyword>
<evidence type="ECO:0000256" key="4">
    <source>
        <dbReference type="ARBA" id="ARBA00022690"/>
    </source>
</evidence>
<dbReference type="SUPFAM" id="SSF53300">
    <property type="entry name" value="vWA-like"/>
    <property type="match status" value="2"/>
</dbReference>
<feature type="region of interest" description="Disordered" evidence="15">
    <location>
        <begin position="242"/>
        <end position="775"/>
    </location>
</feature>
<dbReference type="Pfam" id="PF00014">
    <property type="entry name" value="Kunitz_BPTI"/>
    <property type="match status" value="1"/>
</dbReference>
<dbReference type="FunFam" id="4.10.410.10:FF:000020">
    <property type="entry name" value="Collagen, type VI, alpha 3"/>
    <property type="match status" value="1"/>
</dbReference>
<feature type="domain" description="VWFA" evidence="17">
    <location>
        <begin position="46"/>
        <end position="231"/>
    </location>
</feature>
<dbReference type="CDD" id="cd01450">
    <property type="entry name" value="vWFA_subfamily_ECM"/>
    <property type="match status" value="1"/>
</dbReference>
<reference evidence="19" key="1">
    <citation type="submission" date="2021-02" db="EMBL/GenBank/DDBJ databases">
        <title>Comparative genomics reveals that relaxation of natural selection precedes convergent phenotypic evolution of cavefish.</title>
        <authorList>
            <person name="Peng Z."/>
        </authorList>
    </citation>
    <scope>NUCLEOTIDE SEQUENCE</scope>
    <source>
        <tissue evidence="19">Muscle</tissue>
    </source>
</reference>
<dbReference type="OrthoDB" id="687730at2759"/>
<dbReference type="GO" id="GO:0007155">
    <property type="term" value="P:cell adhesion"/>
    <property type="evidence" value="ECO:0007669"/>
    <property type="project" value="UniProtKB-KW"/>
</dbReference>
<evidence type="ECO:0000256" key="5">
    <source>
        <dbReference type="ARBA" id="ARBA00022729"/>
    </source>
</evidence>
<feature type="compositionally biased region" description="Low complexity" evidence="15">
    <location>
        <begin position="514"/>
        <end position="527"/>
    </location>
</feature>
<evidence type="ECO:0000256" key="10">
    <source>
        <dbReference type="ARBA" id="ARBA00023119"/>
    </source>
</evidence>
<evidence type="ECO:0000256" key="12">
    <source>
        <dbReference type="ARBA" id="ARBA00058139"/>
    </source>
</evidence>
<dbReference type="InterPro" id="IPR050938">
    <property type="entry name" value="Collagen_Structural_Proteins"/>
</dbReference>
<evidence type="ECO:0000256" key="13">
    <source>
        <dbReference type="ARBA" id="ARBA00061466"/>
    </source>
</evidence>
<dbReference type="InterPro" id="IPR008160">
    <property type="entry name" value="Collagen"/>
</dbReference>
<organism evidence="19 20">
    <name type="scientific">Triplophysa rosa</name>
    <name type="common">Cave loach</name>
    <dbReference type="NCBI Taxonomy" id="992332"/>
    <lineage>
        <taxon>Eukaryota</taxon>
        <taxon>Metazoa</taxon>
        <taxon>Chordata</taxon>
        <taxon>Craniata</taxon>
        <taxon>Vertebrata</taxon>
        <taxon>Euteleostomi</taxon>
        <taxon>Actinopterygii</taxon>
        <taxon>Neopterygii</taxon>
        <taxon>Teleostei</taxon>
        <taxon>Ostariophysi</taxon>
        <taxon>Cypriniformes</taxon>
        <taxon>Nemacheilidae</taxon>
        <taxon>Triplophysa</taxon>
    </lineage>
</organism>
<protein>
    <recommendedName>
        <fullName evidence="14">Collagen alpha-1(XXVIII) chain</fullName>
    </recommendedName>
</protein>
<feature type="compositionally biased region" description="Gly residues" evidence="15">
    <location>
        <begin position="528"/>
        <end position="537"/>
    </location>
</feature>
<dbReference type="PRINTS" id="PR00759">
    <property type="entry name" value="BASICPTASE"/>
</dbReference>
<dbReference type="InterPro" id="IPR036465">
    <property type="entry name" value="vWFA_dom_sf"/>
</dbReference>
<feature type="domain" description="VWFA" evidence="17">
    <location>
        <begin position="801"/>
        <end position="984"/>
    </location>
</feature>
<sequence>MAKVISLCMLLWLLLPAARCQKRRTSGKKLNNFTNKNENESECLLEIAYILDSSESAKVFLFERQKELVRTFSNRVAQMQVSDWHLKTRFALIYYSSAVYIDQRFRDWQDLDMFLSRLHNAVYIGQGTYTTYAISNATQLFATETKDQSVRVALLMTDSIDHPRNPDIMMASAEAKRHNIKTFSIGLSNLAKDNMNSAKLRAVASSPTQQYLHSLTDPQLEERLVQQLETILETECPRPTVCLCEKGARGPPGSPGKEGDPGEEGVPGAKGSKGETGTAGRPGNEGAEGRPGYKGDKGDQGKCGPPGQKGHQGIEGPPGPRGLRGVQGLNGPPGDQGLEGHPGPKGEQGQLGTSGPPGDIGIGFPGPKGDKGNPGRPGPVGPIAVGQSGVPGPAGPPGPQGNPGGPGEGLPGPKGDRGFGGPPGARGLQGYGVKGEKGSAGPPGFPGQIGLPGRGIQGEKGNQGQIGPPGQRGNPGIGLMGQKGEQGFSGEPGAPGEKGIGQPGPKGEAGSRGLPGVPGSPGDDGSTGAKGGIGLPGPRGQDGAPGRGLPGEKGDRGDRGLRGQTGPLGSAGPMGPKGEAGNVGPPGIPGPSGRGIPGAKGDVGPFGTPGPVGEPGRGIAGPKGEIGLPGRTGSPGLKGEGYPGSPGPPGLLGLTGETGPEGIGLPGSKGDRGTTGPPGPAGPPGLGLMGPKGSVGQTGPAGPPGLPGEGIQGPKGDPGYQGVQGPRGVPGEGLQGPKGDRGFPGAPGRNGEIGGLGEPGVTGQPGNPGRKGEPGLTREEIITLIKSICGCGQVCRMEPLELVFVIDSSESVGEVNFDLIKDFVSAVVDQASVSPEVTHVGIVLYSNINHVVTSLRERYTHDEVKAAVRKMAYIGEGTYTGSGIREANEMFQAARPGVRKVAVVITDGQTDHRDTVKLEDAVDEAHSANITMYVIGVLNESDPLHEDFKQELKSIASQPDEEHVFFIGDFKTLHELKSKLLKEICENIDGSSSYNSTSIHDEKPRTSLNQPRQNTYRINPTPGSTSQRTTDPPQLIQEDFNADEGCQQPLEPGPCRDYVVKWYYDWKANSCARFWFGGCHGNKNQFDSAETCRKACMKI</sequence>
<keyword evidence="10 19" id="KW-0176">Collagen</keyword>
<evidence type="ECO:0000256" key="8">
    <source>
        <dbReference type="ARBA" id="ARBA00022889"/>
    </source>
</evidence>
<dbReference type="PROSITE" id="PS50279">
    <property type="entry name" value="BPTI_KUNITZ_2"/>
    <property type="match status" value="1"/>
</dbReference>
<dbReference type="GO" id="GO:0005604">
    <property type="term" value="C:basement membrane"/>
    <property type="evidence" value="ECO:0007669"/>
    <property type="project" value="UniProtKB-SubCell"/>
</dbReference>
<keyword evidence="6" id="KW-0677">Repeat</keyword>
<dbReference type="GO" id="GO:0004867">
    <property type="term" value="F:serine-type endopeptidase inhibitor activity"/>
    <property type="evidence" value="ECO:0007669"/>
    <property type="project" value="UniProtKB-KW"/>
</dbReference>
<dbReference type="Pfam" id="PF01391">
    <property type="entry name" value="Collagen"/>
    <property type="match status" value="2"/>
</dbReference>
<keyword evidence="4" id="KW-0646">Protease inhibitor</keyword>
<dbReference type="PANTHER" id="PTHR37456:SF6">
    <property type="entry name" value="COLLAGEN ALPHA-1(XXIII) CHAIN-LIKE ISOFORM X2"/>
    <property type="match status" value="1"/>
</dbReference>
<keyword evidence="11" id="KW-1015">Disulfide bond</keyword>
<dbReference type="PRINTS" id="PR00453">
    <property type="entry name" value="VWFADOMAIN"/>
</dbReference>
<keyword evidence="5 16" id="KW-0732">Signal</keyword>
<evidence type="ECO:0000256" key="1">
    <source>
        <dbReference type="ARBA" id="ARBA00004302"/>
    </source>
</evidence>
<dbReference type="InterPro" id="IPR002223">
    <property type="entry name" value="Kunitz_BPTI"/>
</dbReference>
<feature type="compositionally biased region" description="Low complexity" evidence="15">
    <location>
        <begin position="691"/>
        <end position="700"/>
    </location>
</feature>
<evidence type="ECO:0000256" key="14">
    <source>
        <dbReference type="ARBA" id="ARBA00070674"/>
    </source>
</evidence>
<accession>A0A9W8C2P3</accession>
<dbReference type="Pfam" id="PF00092">
    <property type="entry name" value="VWA"/>
    <property type="match status" value="2"/>
</dbReference>
<dbReference type="PANTHER" id="PTHR37456">
    <property type="entry name" value="SI:CH211-266K2.1"/>
    <property type="match status" value="1"/>
</dbReference>
<feature type="domain" description="BPTI/Kunitz inhibitor" evidence="18">
    <location>
        <begin position="1046"/>
        <end position="1096"/>
    </location>
</feature>
<evidence type="ECO:0000256" key="11">
    <source>
        <dbReference type="ARBA" id="ARBA00023157"/>
    </source>
</evidence>
<dbReference type="GO" id="GO:0005581">
    <property type="term" value="C:collagen trimer"/>
    <property type="evidence" value="ECO:0007669"/>
    <property type="project" value="UniProtKB-KW"/>
</dbReference>
<dbReference type="FunFam" id="3.40.50.410:FF:000051">
    <property type="entry name" value="Collagen type XXVIII alpha 1 chain"/>
    <property type="match status" value="1"/>
</dbReference>
<dbReference type="EMBL" id="JAFHDT010000008">
    <property type="protein sequence ID" value="KAI7806411.1"/>
    <property type="molecule type" value="Genomic_DNA"/>
</dbReference>
<proteinExistence type="inferred from homology"/>
<dbReference type="SMART" id="SM00131">
    <property type="entry name" value="KU"/>
    <property type="match status" value="1"/>
</dbReference>
<dbReference type="Proteomes" id="UP001059041">
    <property type="component" value="Linkage Group LG8"/>
</dbReference>
<comment type="caution">
    <text evidence="19">The sequence shown here is derived from an EMBL/GenBank/DDBJ whole genome shotgun (WGS) entry which is preliminary data.</text>
</comment>
<comment type="similarity">
    <text evidence="13">Belongs to the VWA-containing collagen family.</text>
</comment>
<dbReference type="CDD" id="cd22628">
    <property type="entry name" value="Kunitz_collagen_alpha1_XXVIII"/>
    <property type="match status" value="1"/>
</dbReference>
<evidence type="ECO:0000256" key="15">
    <source>
        <dbReference type="SAM" id="MobiDB-lite"/>
    </source>
</evidence>
<keyword evidence="3" id="KW-0272">Extracellular matrix</keyword>
<comment type="function">
    <text evidence="12">May act as a cell-binding protein.</text>
</comment>